<gene>
    <name evidence="2" type="ORF">OGATHE_003628</name>
</gene>
<feature type="transmembrane region" description="Helical" evidence="1">
    <location>
        <begin position="325"/>
        <end position="345"/>
    </location>
</feature>
<reference evidence="2" key="1">
    <citation type="journal article" date="2021" name="Open Biol.">
        <title>Shared evolutionary footprints suggest mitochondrial oxidative damage underlies multiple complex I losses in fungi.</title>
        <authorList>
            <person name="Schikora-Tamarit M.A."/>
            <person name="Marcet-Houben M."/>
            <person name="Nosek J."/>
            <person name="Gabaldon T."/>
        </authorList>
    </citation>
    <scope>NUCLEOTIDE SEQUENCE</scope>
    <source>
        <strain evidence="2">NCAIM Y.01608</strain>
    </source>
</reference>
<dbReference type="AlphaFoldDB" id="A0A9P8P3D0"/>
<name>A0A9P8P3D0_9ASCO</name>
<evidence type="ECO:0000313" key="2">
    <source>
        <dbReference type="EMBL" id="KAH3664813.1"/>
    </source>
</evidence>
<dbReference type="InterPro" id="IPR027706">
    <property type="entry name" value="PGP_Pase"/>
</dbReference>
<evidence type="ECO:0000313" key="3">
    <source>
        <dbReference type="Proteomes" id="UP000788993"/>
    </source>
</evidence>
<dbReference type="SUPFAM" id="SSF56784">
    <property type="entry name" value="HAD-like"/>
    <property type="match status" value="1"/>
</dbReference>
<reference evidence="2" key="2">
    <citation type="submission" date="2021-01" db="EMBL/GenBank/DDBJ databases">
        <authorList>
            <person name="Schikora-Tamarit M.A."/>
        </authorList>
    </citation>
    <scope>NUCLEOTIDE SEQUENCE</scope>
    <source>
        <strain evidence="2">NCAIM Y.01608</strain>
    </source>
</reference>
<organism evidence="2 3">
    <name type="scientific">Ogataea polymorpha</name>
    <dbReference type="NCBI Taxonomy" id="460523"/>
    <lineage>
        <taxon>Eukaryota</taxon>
        <taxon>Fungi</taxon>
        <taxon>Dikarya</taxon>
        <taxon>Ascomycota</taxon>
        <taxon>Saccharomycotina</taxon>
        <taxon>Pichiomycetes</taxon>
        <taxon>Pichiales</taxon>
        <taxon>Pichiaceae</taxon>
        <taxon>Ogataea</taxon>
    </lineage>
</organism>
<dbReference type="Proteomes" id="UP000788993">
    <property type="component" value="Unassembled WGS sequence"/>
</dbReference>
<keyword evidence="1" id="KW-0472">Membrane</keyword>
<keyword evidence="1" id="KW-1133">Transmembrane helix</keyword>
<evidence type="ECO:0000256" key="1">
    <source>
        <dbReference type="SAM" id="Phobius"/>
    </source>
</evidence>
<dbReference type="InterPro" id="IPR036412">
    <property type="entry name" value="HAD-like_sf"/>
</dbReference>
<dbReference type="InterPro" id="IPR010021">
    <property type="entry name" value="PGPP1/Gep4"/>
</dbReference>
<proteinExistence type="predicted"/>
<accession>A0A9P8P3D0</accession>
<keyword evidence="1" id="KW-0812">Transmembrane</keyword>
<keyword evidence="3" id="KW-1185">Reference proteome</keyword>
<feature type="transmembrane region" description="Helical" evidence="1">
    <location>
        <begin position="376"/>
        <end position="398"/>
    </location>
</feature>
<dbReference type="GO" id="GO:0008962">
    <property type="term" value="F:phosphatidylglycerophosphatase activity"/>
    <property type="evidence" value="ECO:0007669"/>
    <property type="project" value="InterPro"/>
</dbReference>
<dbReference type="Pfam" id="PF09419">
    <property type="entry name" value="PGP_phosphatase"/>
    <property type="match status" value="1"/>
</dbReference>
<dbReference type="InterPro" id="IPR023214">
    <property type="entry name" value="HAD_sf"/>
</dbReference>
<protein>
    <submittedName>
        <fullName evidence="2">Uncharacterized protein</fullName>
    </submittedName>
</protein>
<dbReference type="NCBIfam" id="TIGR01668">
    <property type="entry name" value="YqeG_hyp_ppase"/>
    <property type="match status" value="1"/>
</dbReference>
<comment type="caution">
    <text evidence="2">The sequence shown here is derived from an EMBL/GenBank/DDBJ whole genome shotgun (WGS) entry which is preliminary data.</text>
</comment>
<sequence>MAFLVLITHVNKQFVVALAHKLVFLVGANIAKKSVVLGGNVLTELLESGEDSTAPRTFVEQQVKRLLLGVVRREVDGVLVVGHCDCLALGVGKQHSVILCTTHQTLFLVVERTGPERAHVARVVLAGCNGPDFDWVRAHYTGHDIFRTFFFMLNLSATLHFWKIVANPALVNPQLVVPTFQHLPHSIPHIRGMVLDKDNCIARDNDDRVWPAYEERWSSLKKEYPGRLLIVSNSAGTNDDVDGQAQRLEKNTGVPVLRHSTKKPGCWPEIVAWFEQRGVAPHEIAVVGDRLFTDILMANMMGSTMEENLENPFESLRKEVRACQGFVVCVCIQAVALALSVWSTVRIFKTERVLLVDFDYVSKRTKKIDVTSMIKVFQVVSLSLTVFGFLMSLVNFVITRNRLIRYLHRIEREGEHEWARDNLPDDFYERCIKTRRSTAK</sequence>
<dbReference type="Gene3D" id="3.40.50.1000">
    <property type="entry name" value="HAD superfamily/HAD-like"/>
    <property type="match status" value="1"/>
</dbReference>
<dbReference type="EMBL" id="JAEUBD010001178">
    <property type="protein sequence ID" value="KAH3664813.1"/>
    <property type="molecule type" value="Genomic_DNA"/>
</dbReference>